<feature type="transmembrane region" description="Helical" evidence="6">
    <location>
        <begin position="151"/>
        <end position="173"/>
    </location>
</feature>
<comment type="caution">
    <text evidence="8">The sequence shown here is derived from an EMBL/GenBank/DDBJ whole genome shotgun (WGS) entry which is preliminary data.</text>
</comment>
<dbReference type="GO" id="GO:0005886">
    <property type="term" value="C:plasma membrane"/>
    <property type="evidence" value="ECO:0007669"/>
    <property type="project" value="UniProtKB-SubCell"/>
</dbReference>
<keyword evidence="9" id="KW-1185">Reference proteome</keyword>
<dbReference type="CDD" id="cd06261">
    <property type="entry name" value="TM_PBP2"/>
    <property type="match status" value="1"/>
</dbReference>
<feature type="transmembrane region" description="Helical" evidence="6">
    <location>
        <begin position="46"/>
        <end position="66"/>
    </location>
</feature>
<dbReference type="GO" id="GO:0055085">
    <property type="term" value="P:transmembrane transport"/>
    <property type="evidence" value="ECO:0007669"/>
    <property type="project" value="InterPro"/>
</dbReference>
<evidence type="ECO:0000256" key="6">
    <source>
        <dbReference type="RuleBase" id="RU363032"/>
    </source>
</evidence>
<gene>
    <name evidence="8" type="ORF">FCL54_06500</name>
</gene>
<dbReference type="Proteomes" id="UP000308230">
    <property type="component" value="Unassembled WGS sequence"/>
</dbReference>
<keyword evidence="2 6" id="KW-0813">Transport</keyword>
<evidence type="ECO:0000256" key="5">
    <source>
        <dbReference type="ARBA" id="ARBA00023136"/>
    </source>
</evidence>
<dbReference type="SUPFAM" id="SSF161098">
    <property type="entry name" value="MetI-like"/>
    <property type="match status" value="1"/>
</dbReference>
<dbReference type="PANTHER" id="PTHR43839">
    <property type="entry name" value="OPPC IN A BINDING PROTEIN-DEPENDENT TRANSPORT SYSTEM"/>
    <property type="match status" value="1"/>
</dbReference>
<protein>
    <submittedName>
        <fullName evidence="8">ABC transporter permease</fullName>
    </submittedName>
</protein>
<dbReference type="AlphaFoldDB" id="A0A5R9FCA6"/>
<dbReference type="PROSITE" id="PS50928">
    <property type="entry name" value="ABC_TM1"/>
    <property type="match status" value="1"/>
</dbReference>
<evidence type="ECO:0000256" key="4">
    <source>
        <dbReference type="ARBA" id="ARBA00022989"/>
    </source>
</evidence>
<accession>A0A5R9FCA6</accession>
<evidence type="ECO:0000313" key="8">
    <source>
        <dbReference type="EMBL" id="TLS38184.1"/>
    </source>
</evidence>
<name>A0A5R9FCA6_9BACL</name>
<feature type="domain" description="ABC transmembrane type-1" evidence="7">
    <location>
        <begin position="116"/>
        <end position="333"/>
    </location>
</feature>
<sequence length="392" mass="44528">MHPCPCQCLRMKSLNLFMKQSCTRLLTSEISKGGFKMAKQILKNPLFIIGFLFVFSLFAGSIYYQIAEDNYLPQTDLKYSEDGTLEGKSPFSPVEVPPLGTDKHGYHMWEQILIGAKYTIGLAVVIAFLRVVFSVLAGIITGTYFRKATKYLTGIVDSMHYVPIALLVYYLLSSVIMSDGMTGTYQYTFLERVGFQVIIMALVAIPTTTLLVSNETNSIWNREFIESARTLGGSRFHILRKHVMPHLWPRLILVFVQQIVSVLILLLHLGLLKLFFGGTNVSFDLLGTEYMSSTYEWSGLIGFTYQYLAYQTWIPLVPILFFTVTVLAFNLMLEGIKVSLERSEAVAVKKKKKGEQKKPKTLSNYASEKDFQFLSYQERAESEDMRQTVSSR</sequence>
<comment type="similarity">
    <text evidence="6">Belongs to the binding-protein-dependent transport system permease family.</text>
</comment>
<dbReference type="EMBL" id="SWLG01000004">
    <property type="protein sequence ID" value="TLS38184.1"/>
    <property type="molecule type" value="Genomic_DNA"/>
</dbReference>
<feature type="transmembrane region" description="Helical" evidence="6">
    <location>
        <begin position="118"/>
        <end position="139"/>
    </location>
</feature>
<evidence type="ECO:0000259" key="7">
    <source>
        <dbReference type="PROSITE" id="PS50928"/>
    </source>
</evidence>
<reference evidence="8 9" key="1">
    <citation type="submission" date="2019-04" db="EMBL/GenBank/DDBJ databases">
        <title>Bacillus caeni sp. nov., a bacterium isolated from mangrove sediment.</title>
        <authorList>
            <person name="Huang H."/>
            <person name="Mo K."/>
            <person name="Hu Y."/>
        </authorList>
    </citation>
    <scope>NUCLEOTIDE SEQUENCE [LARGE SCALE GENOMIC DNA]</scope>
    <source>
        <strain evidence="8 9">HB172195</strain>
    </source>
</reference>
<feature type="transmembrane region" description="Helical" evidence="6">
    <location>
        <begin position="251"/>
        <end position="276"/>
    </location>
</feature>
<dbReference type="OrthoDB" id="2155652at2"/>
<dbReference type="Gene3D" id="1.10.3720.10">
    <property type="entry name" value="MetI-like"/>
    <property type="match status" value="1"/>
</dbReference>
<keyword evidence="3 6" id="KW-0812">Transmembrane</keyword>
<evidence type="ECO:0000256" key="3">
    <source>
        <dbReference type="ARBA" id="ARBA00022692"/>
    </source>
</evidence>
<evidence type="ECO:0000313" key="9">
    <source>
        <dbReference type="Proteomes" id="UP000308230"/>
    </source>
</evidence>
<organism evidence="8 9">
    <name type="scientific">Exobacillus caeni</name>
    <dbReference type="NCBI Taxonomy" id="2574798"/>
    <lineage>
        <taxon>Bacteria</taxon>
        <taxon>Bacillati</taxon>
        <taxon>Bacillota</taxon>
        <taxon>Bacilli</taxon>
        <taxon>Bacillales</taxon>
        <taxon>Guptibacillaceae</taxon>
        <taxon>Exobacillus</taxon>
    </lineage>
</organism>
<dbReference type="InterPro" id="IPR000515">
    <property type="entry name" value="MetI-like"/>
</dbReference>
<feature type="transmembrane region" description="Helical" evidence="6">
    <location>
        <begin position="313"/>
        <end position="333"/>
    </location>
</feature>
<evidence type="ECO:0000256" key="1">
    <source>
        <dbReference type="ARBA" id="ARBA00004141"/>
    </source>
</evidence>
<feature type="transmembrane region" description="Helical" evidence="6">
    <location>
        <begin position="193"/>
        <end position="212"/>
    </location>
</feature>
<dbReference type="PANTHER" id="PTHR43839:SF3">
    <property type="entry name" value="OLIGOPEPTIDE ABC TRANSPORTER, PERMEASE PROTEIN"/>
    <property type="match status" value="1"/>
</dbReference>
<dbReference type="Pfam" id="PF00528">
    <property type="entry name" value="BPD_transp_1"/>
    <property type="match status" value="1"/>
</dbReference>
<dbReference type="InterPro" id="IPR035906">
    <property type="entry name" value="MetI-like_sf"/>
</dbReference>
<evidence type="ECO:0000256" key="2">
    <source>
        <dbReference type="ARBA" id="ARBA00022448"/>
    </source>
</evidence>
<keyword evidence="4 6" id="KW-1133">Transmembrane helix</keyword>
<comment type="subcellular location">
    <subcellularLocation>
        <location evidence="6">Cell membrane</location>
        <topology evidence="6">Multi-pass membrane protein</topology>
    </subcellularLocation>
    <subcellularLocation>
        <location evidence="1">Membrane</location>
        <topology evidence="1">Multi-pass membrane protein</topology>
    </subcellularLocation>
</comment>
<keyword evidence="5 6" id="KW-0472">Membrane</keyword>
<proteinExistence type="inferred from homology"/>